<sequence length="179" mass="19455">MGNNRRKTVTIIDHSLLSPPKLASALSFNHSFLDVLEEVYSKVFFWGTEIGPHFAIVSLGPLFMLDVVLQVVPLWRIEDQAGNAAVLLTLGFLPGMRVAAVTMSQSKKYSGTFMDPVPENHGGSGSSGTLLTVLYEIIISESPTVDVDAPAFRPEQFVRDRCEKIKVVLVAVGPHTGTS</sequence>
<organism evidence="1 2">
    <name type="scientific">Daucus carota subsp. sativus</name>
    <name type="common">Carrot</name>
    <dbReference type="NCBI Taxonomy" id="79200"/>
    <lineage>
        <taxon>Eukaryota</taxon>
        <taxon>Viridiplantae</taxon>
        <taxon>Streptophyta</taxon>
        <taxon>Embryophyta</taxon>
        <taxon>Tracheophyta</taxon>
        <taxon>Spermatophyta</taxon>
        <taxon>Magnoliopsida</taxon>
        <taxon>eudicotyledons</taxon>
        <taxon>Gunneridae</taxon>
        <taxon>Pentapetalae</taxon>
        <taxon>asterids</taxon>
        <taxon>campanulids</taxon>
        <taxon>Apiales</taxon>
        <taxon>Apiaceae</taxon>
        <taxon>Apioideae</taxon>
        <taxon>Scandiceae</taxon>
        <taxon>Daucinae</taxon>
        <taxon>Daucus</taxon>
        <taxon>Daucus sect. Daucus</taxon>
    </lineage>
</organism>
<evidence type="ECO:0000313" key="1">
    <source>
        <dbReference type="EMBL" id="WOG99390.1"/>
    </source>
</evidence>
<dbReference type="EMBL" id="CP093347">
    <property type="protein sequence ID" value="WOG99390.1"/>
    <property type="molecule type" value="Genomic_DNA"/>
</dbReference>
<proteinExistence type="predicted"/>
<evidence type="ECO:0000313" key="2">
    <source>
        <dbReference type="Proteomes" id="UP000077755"/>
    </source>
</evidence>
<accession>A0A164XG75</accession>
<gene>
    <name evidence="1" type="ORF">DCAR_0518738</name>
</gene>
<dbReference type="Proteomes" id="UP000077755">
    <property type="component" value="Chromosome 5"/>
</dbReference>
<reference evidence="1" key="2">
    <citation type="submission" date="2022-03" db="EMBL/GenBank/DDBJ databases">
        <title>Draft title - Genomic analysis of global carrot germplasm unveils the trajectory of domestication and the origin of high carotenoid orange carrot.</title>
        <authorList>
            <person name="Iorizzo M."/>
            <person name="Ellison S."/>
            <person name="Senalik D."/>
            <person name="Macko-Podgorni A."/>
            <person name="Grzebelus D."/>
            <person name="Bostan H."/>
            <person name="Rolling W."/>
            <person name="Curaba J."/>
            <person name="Simon P."/>
        </authorList>
    </citation>
    <scope>NUCLEOTIDE SEQUENCE</scope>
    <source>
        <tissue evidence="1">Leaf</tissue>
    </source>
</reference>
<name>A0A164XG75_DAUCS</name>
<reference evidence="1" key="1">
    <citation type="journal article" date="2016" name="Nat. Genet.">
        <title>A high-quality carrot genome assembly provides new insights into carotenoid accumulation and asterid genome evolution.</title>
        <authorList>
            <person name="Iorizzo M."/>
            <person name="Ellison S."/>
            <person name="Senalik D."/>
            <person name="Zeng P."/>
            <person name="Satapoomin P."/>
            <person name="Huang J."/>
            <person name="Bowman M."/>
            <person name="Iovene M."/>
            <person name="Sanseverino W."/>
            <person name="Cavagnaro P."/>
            <person name="Yildiz M."/>
            <person name="Macko-Podgorni A."/>
            <person name="Moranska E."/>
            <person name="Grzebelus E."/>
            <person name="Grzebelus D."/>
            <person name="Ashrafi H."/>
            <person name="Zheng Z."/>
            <person name="Cheng S."/>
            <person name="Spooner D."/>
            <person name="Van Deynze A."/>
            <person name="Simon P."/>
        </authorList>
    </citation>
    <scope>NUCLEOTIDE SEQUENCE</scope>
    <source>
        <tissue evidence="1">Leaf</tissue>
    </source>
</reference>
<keyword evidence="2" id="KW-1185">Reference proteome</keyword>
<protein>
    <submittedName>
        <fullName evidence="1">Uncharacterized protein</fullName>
    </submittedName>
</protein>
<dbReference type="Gramene" id="KZM93137">
    <property type="protein sequence ID" value="KZM93137"/>
    <property type="gene ID" value="DCAR_016382"/>
</dbReference>
<dbReference type="AlphaFoldDB" id="A0A164XG75"/>